<reference evidence="10" key="1">
    <citation type="submission" date="2025-05" db="UniProtKB">
        <authorList>
            <consortium name="Ensembl"/>
        </authorList>
    </citation>
    <scope>IDENTIFICATION</scope>
</reference>
<dbReference type="GO" id="GO:0006508">
    <property type="term" value="P:proteolysis"/>
    <property type="evidence" value="ECO:0007669"/>
    <property type="project" value="UniProtKB-KW"/>
</dbReference>
<comment type="subcellular location">
    <subcellularLocation>
        <location evidence="1">Nucleus</location>
        <location evidence="1">Nucleolus</location>
    </subcellularLocation>
</comment>
<dbReference type="Ensembl" id="ENSSSCT00060042448.1">
    <property type="protein sequence ID" value="ENSSSCP00060018079.1"/>
    <property type="gene ID" value="ENSSSCG00060031354.1"/>
</dbReference>
<accession>A0A8D1XCN9</accession>
<keyword evidence="6" id="KW-0788">Thiol protease</keyword>
<evidence type="ECO:0000313" key="10">
    <source>
        <dbReference type="Ensembl" id="ENSSSCP00065002044.1"/>
    </source>
</evidence>
<keyword evidence="7" id="KW-0539">Nucleus</keyword>
<feature type="region of interest" description="Disordered" evidence="8">
    <location>
        <begin position="391"/>
        <end position="427"/>
    </location>
</feature>
<organism evidence="10 11">
    <name type="scientific">Sus scrofa</name>
    <name type="common">Pig</name>
    <dbReference type="NCBI Taxonomy" id="9823"/>
    <lineage>
        <taxon>Eukaryota</taxon>
        <taxon>Metazoa</taxon>
        <taxon>Chordata</taxon>
        <taxon>Craniata</taxon>
        <taxon>Vertebrata</taxon>
        <taxon>Euteleostomi</taxon>
        <taxon>Mammalia</taxon>
        <taxon>Eutheria</taxon>
        <taxon>Laurasiatheria</taxon>
        <taxon>Artiodactyla</taxon>
        <taxon>Suina</taxon>
        <taxon>Suidae</taxon>
        <taxon>Sus</taxon>
    </lineage>
</organism>
<evidence type="ECO:0000256" key="1">
    <source>
        <dbReference type="ARBA" id="ARBA00004604"/>
    </source>
</evidence>
<comment type="similarity">
    <text evidence="2">Belongs to the peptidase C48 family.</text>
</comment>
<protein>
    <recommendedName>
        <fullName evidence="9">Ubiquitin-like protease family profile domain-containing protein</fullName>
    </recommendedName>
</protein>
<evidence type="ECO:0000256" key="7">
    <source>
        <dbReference type="ARBA" id="ARBA00023242"/>
    </source>
</evidence>
<dbReference type="InterPro" id="IPR003653">
    <property type="entry name" value="Peptidase_C48_C"/>
</dbReference>
<dbReference type="InterPro" id="IPR038765">
    <property type="entry name" value="Papain-like_cys_pep_sf"/>
</dbReference>
<feature type="domain" description="Ubiquitin-like protease family profile" evidence="9">
    <location>
        <begin position="515"/>
        <end position="695"/>
    </location>
</feature>
<dbReference type="Proteomes" id="UP000694722">
    <property type="component" value="Unplaced"/>
</dbReference>
<evidence type="ECO:0000256" key="3">
    <source>
        <dbReference type="ARBA" id="ARBA00022670"/>
    </source>
</evidence>
<dbReference type="PANTHER" id="PTHR12606:SF10">
    <property type="entry name" value="SENTRIN-SPECIFIC PROTEASE 5"/>
    <property type="match status" value="1"/>
</dbReference>
<dbReference type="Pfam" id="PF19722">
    <property type="entry name" value="SENP3_5_N"/>
    <property type="match status" value="1"/>
</dbReference>
<evidence type="ECO:0000256" key="6">
    <source>
        <dbReference type="ARBA" id="ARBA00022807"/>
    </source>
</evidence>
<evidence type="ECO:0000256" key="8">
    <source>
        <dbReference type="SAM" id="MobiDB-lite"/>
    </source>
</evidence>
<dbReference type="Pfam" id="PF02902">
    <property type="entry name" value="Peptidase_C48"/>
    <property type="match status" value="1"/>
</dbReference>
<dbReference type="InterPro" id="IPR045577">
    <property type="entry name" value="SENP3_5_cons_dom"/>
</dbReference>
<evidence type="ECO:0000256" key="4">
    <source>
        <dbReference type="ARBA" id="ARBA00022786"/>
    </source>
</evidence>
<dbReference type="FunFam" id="3.40.395.10:FF:000002">
    <property type="entry name" value="Putative sentrin-specific protease 5"/>
    <property type="match status" value="1"/>
</dbReference>
<dbReference type="GO" id="GO:0008234">
    <property type="term" value="F:cysteine-type peptidase activity"/>
    <property type="evidence" value="ECO:0007669"/>
    <property type="project" value="UniProtKB-KW"/>
</dbReference>
<dbReference type="Proteomes" id="UP000694725">
    <property type="component" value="Unplaced"/>
</dbReference>
<sequence length="726" mass="82765">MKKQKKILWRKGIHLAFSERWNTGFGSFKKFCFHQHLCILKAKLGRPVTWSRHLRHFQCRKKALQIQKKWIQHEPLFARTKSNVAAQNLRTLSSKVKRKGTKNLSSSSRTVLKLQAEKLLSSAKNSDHEYCGEKSFLKAVADLPANSVLGQANGHRSRTEPQASGFPMKFSGETPSPGESGTIVVTLSNHKRKGFCYGCCQRPEHRRNGGRLIPKKFHLNQHRRIKVSPHMMYEKLSMIRFRYRILRSQHFRAKNKVCKLKKAQRSWVQVTGDHQETLRENGEGGTCSPFPSSEPKDPSCRHQPYLPDMDSGAVVKGKNSHVPDGHTKGSPLLGKELSLGEAFPDQQNGNATYTWDQSPCSSPKWECTELIHDIPLPEHHSSNAFISEAEREALSQENQTSTVSDDRVKLSMSGADPPVSSVDGPVSEETVHNESSCQMDEDGSLKQNILSSKLLDHPYCKSPLEAPLTCSGLKLENQVGGGKNSQKASPVDDEQLSICLSGFLDEVMKKYGSLVPLSEKDVLGRLKDVFNEDFSNRKPFINREITNYRARHQKCNFRVFYNKHMLDMDDLATLDGQNWLNDQVINMYGELIMDAVPDKVDLFKKSLLLIPIHLEVHWSLITVTLSNRIISFYDSQGIHFKFCVENIRKYLLTEAREKNRPEFLQGWQTAVTKCIPQQKNDSDCGVFVLQYCKCLALEQPFQFSQEDMPRVRKRIYKELCECRLMD</sequence>
<keyword evidence="5" id="KW-0378">Hydrolase</keyword>
<feature type="region of interest" description="Disordered" evidence="8">
    <location>
        <begin position="278"/>
        <end position="299"/>
    </location>
</feature>
<evidence type="ECO:0000313" key="11">
    <source>
        <dbReference type="Proteomes" id="UP000694725"/>
    </source>
</evidence>
<dbReference type="Ensembl" id="ENSSSCT00065004775.1">
    <property type="protein sequence ID" value="ENSSSCP00065002044.1"/>
    <property type="gene ID" value="ENSSSCG00065003498.1"/>
</dbReference>
<evidence type="ECO:0000256" key="5">
    <source>
        <dbReference type="ARBA" id="ARBA00022801"/>
    </source>
</evidence>
<dbReference type="SUPFAM" id="SSF54001">
    <property type="entry name" value="Cysteine proteinases"/>
    <property type="match status" value="1"/>
</dbReference>
<evidence type="ECO:0000256" key="2">
    <source>
        <dbReference type="ARBA" id="ARBA00005234"/>
    </source>
</evidence>
<dbReference type="Proteomes" id="UP000694723">
    <property type="component" value="Unplaced"/>
</dbReference>
<proteinExistence type="inferred from homology"/>
<name>A0A8D1XCN9_PIG</name>
<keyword evidence="4" id="KW-0833">Ubl conjugation pathway</keyword>
<dbReference type="Gene3D" id="3.40.395.10">
    <property type="entry name" value="Adenoviral Proteinase, Chain A"/>
    <property type="match status" value="1"/>
</dbReference>
<evidence type="ECO:0000259" key="9">
    <source>
        <dbReference type="PROSITE" id="PS50600"/>
    </source>
</evidence>
<dbReference type="AlphaFoldDB" id="A0A8D1XCN9"/>
<keyword evidence="3" id="KW-0645">Protease</keyword>
<feature type="region of interest" description="Disordered" evidence="8">
    <location>
        <begin position="150"/>
        <end position="179"/>
    </location>
</feature>
<dbReference type="PANTHER" id="PTHR12606">
    <property type="entry name" value="SENTRIN/SUMO-SPECIFIC PROTEASE"/>
    <property type="match status" value="1"/>
</dbReference>
<dbReference type="GO" id="GO:0005730">
    <property type="term" value="C:nucleolus"/>
    <property type="evidence" value="ECO:0007669"/>
    <property type="project" value="UniProtKB-SubCell"/>
</dbReference>
<dbReference type="Ensembl" id="ENSSSCT00040045867.1">
    <property type="protein sequence ID" value="ENSSSCP00040019238.1"/>
    <property type="gene ID" value="ENSSSCG00040034022.1"/>
</dbReference>
<dbReference type="PROSITE" id="PS50600">
    <property type="entry name" value="ULP_PROTEASE"/>
    <property type="match status" value="1"/>
</dbReference>